<gene>
    <name evidence="4" type="primary">LOC111083173</name>
</gene>
<protein>
    <submittedName>
        <fullName evidence="4">Uncharacterized protein LOC111083173</fullName>
    </submittedName>
</protein>
<dbReference type="Proteomes" id="UP000694941">
    <property type="component" value="Unplaced"/>
</dbReference>
<feature type="compositionally biased region" description="Basic and acidic residues" evidence="1">
    <location>
        <begin position="760"/>
        <end position="769"/>
    </location>
</feature>
<evidence type="ECO:0000259" key="2">
    <source>
        <dbReference type="Pfam" id="PF13676"/>
    </source>
</evidence>
<evidence type="ECO:0000313" key="4">
    <source>
        <dbReference type="RefSeq" id="XP_022235190.1"/>
    </source>
</evidence>
<dbReference type="InterPro" id="IPR000157">
    <property type="entry name" value="TIR_dom"/>
</dbReference>
<reference evidence="4" key="1">
    <citation type="submission" date="2025-08" db="UniProtKB">
        <authorList>
            <consortium name="RefSeq"/>
        </authorList>
    </citation>
    <scope>IDENTIFICATION</scope>
    <source>
        <tissue evidence="4">Muscle</tissue>
    </source>
</reference>
<dbReference type="SUPFAM" id="SSF52200">
    <property type="entry name" value="Toll/Interleukin receptor TIR domain"/>
    <property type="match status" value="1"/>
</dbReference>
<feature type="region of interest" description="Disordered" evidence="1">
    <location>
        <begin position="147"/>
        <end position="166"/>
    </location>
</feature>
<name>A0ABM1RUY5_LIMPO</name>
<proteinExistence type="predicted"/>
<evidence type="ECO:0000313" key="3">
    <source>
        <dbReference type="Proteomes" id="UP000694941"/>
    </source>
</evidence>
<feature type="region of interest" description="Disordered" evidence="1">
    <location>
        <begin position="753"/>
        <end position="773"/>
    </location>
</feature>
<dbReference type="PANTHER" id="PTHR47508:SF3">
    <property type="entry name" value="TIR DOMAIN-CONTAINING PROTEIN"/>
    <property type="match status" value="1"/>
</dbReference>
<dbReference type="RefSeq" id="XP_022235190.1">
    <property type="nucleotide sequence ID" value="XM_022379482.1"/>
</dbReference>
<dbReference type="InterPro" id="IPR035897">
    <property type="entry name" value="Toll_tir_struct_dom_sf"/>
</dbReference>
<keyword evidence="3" id="KW-1185">Reference proteome</keyword>
<feature type="non-terminal residue" evidence="4">
    <location>
        <position position="1"/>
    </location>
</feature>
<evidence type="ECO:0000256" key="1">
    <source>
        <dbReference type="SAM" id="MobiDB-lite"/>
    </source>
</evidence>
<dbReference type="GeneID" id="111083173"/>
<organism evidence="3 4">
    <name type="scientific">Limulus polyphemus</name>
    <name type="common">Atlantic horseshoe crab</name>
    <dbReference type="NCBI Taxonomy" id="6850"/>
    <lineage>
        <taxon>Eukaryota</taxon>
        <taxon>Metazoa</taxon>
        <taxon>Ecdysozoa</taxon>
        <taxon>Arthropoda</taxon>
        <taxon>Chelicerata</taxon>
        <taxon>Merostomata</taxon>
        <taxon>Xiphosura</taxon>
        <taxon>Limulidae</taxon>
        <taxon>Limulus</taxon>
    </lineage>
</organism>
<dbReference type="PANTHER" id="PTHR47508">
    <property type="entry name" value="SAM DOMAIN-CONTAINING PROTEIN-RELATED"/>
    <property type="match status" value="1"/>
</dbReference>
<sequence>YTFVFSFLMCRYPIRKEQERMITTNHLITDKKTICIRRHFEKNRVGIILVPSGECLGFIFADLNWNVKKVRETIDGQLYDLNRHIKLEYTFLEHHGWPLTFNQELKLTLVDILIDMHISIKHRPAQDVVPSLPEPIPHSTMQITESQNEQITEVDTPDCTTPSQGVRKKRSSMFTRPICVLLLIVQAQNKFNVLIFYFPKFLEFRRNFVFMNTVFRSMENDVHEIKTGCDWQDALNYAISHCSVFVPLITPMYGKTLWTNREVKLADVLNKLIIPVNFLDKWPPECLAIQFASTQYISWKTPDSDHNCFQGGHLGSFLQMGMYNSISSPTEVWYDTGKEQEDMDSSKFVVISAHPSQRLLAHQLKTHLAKQHLKVWCSTEMFDTSEYIMVDSGKPVSASNTPQDLPTIPEGESVLSQHYKELSRCIDRSKYPASITHSESECGEKRPLVRMISQISDTSQGSVLTPEKMERLKMFQQQVNQAGVVIVIVSKEYTSSKTSQQQVFYIEHRKQVILIKYDHRPIPSWFRMLIGNDMITQNMNNPQFLSTLSTRIKRALCPDTSMAPKEGVAEAKIQFWASLLMKMIPDPNNCVYIAGSSKLSRHTEEICRCRDFTEKSKQNPDGSFENVSYGKTVFVGESVKERETAVARVFNMCIVVGGGALTAHEVCEFAWNDHYVIPVFSTGGAAAGEYGIPLVKYEAPPEVSERDWDVLSQVHATPREVAKAIVGIVDSLKKAIANQTKLNIAKNKVKGRPLLRSKKSKDDDGEQKKSSSGFDNAVMSFSEVQYVDREKTTVNTESILWKKKAVHSRWRKPFHLLRVSKAM</sequence>
<dbReference type="Pfam" id="PF13676">
    <property type="entry name" value="TIR_2"/>
    <property type="match status" value="1"/>
</dbReference>
<dbReference type="Gene3D" id="3.40.50.10140">
    <property type="entry name" value="Toll/interleukin-1 receptor homology (TIR) domain"/>
    <property type="match status" value="1"/>
</dbReference>
<accession>A0ABM1RUY5</accession>
<feature type="domain" description="TIR" evidence="2">
    <location>
        <begin position="221"/>
        <end position="303"/>
    </location>
</feature>
<feature type="compositionally biased region" description="Polar residues" evidence="1">
    <location>
        <begin position="147"/>
        <end position="164"/>
    </location>
</feature>